<keyword evidence="5 7" id="KW-0378">Hydrolase</keyword>
<evidence type="ECO:0000256" key="6">
    <source>
        <dbReference type="ARBA" id="ARBA00022839"/>
    </source>
</evidence>
<name>A0ABR7NG11_9FIRM</name>
<comment type="similarity">
    <text evidence="1 7">Belongs to the SbcD family.</text>
</comment>
<dbReference type="GO" id="GO:0004527">
    <property type="term" value="F:exonuclease activity"/>
    <property type="evidence" value="ECO:0007669"/>
    <property type="project" value="UniProtKB-KW"/>
</dbReference>
<reference evidence="10 11" key="1">
    <citation type="submission" date="2020-08" db="EMBL/GenBank/DDBJ databases">
        <title>Genome public.</title>
        <authorList>
            <person name="Liu C."/>
            <person name="Sun Q."/>
        </authorList>
    </citation>
    <scope>NUCLEOTIDE SEQUENCE [LARGE SCALE GENOMIC DNA]</scope>
    <source>
        <strain evidence="10 11">BX1</strain>
    </source>
</reference>
<evidence type="ECO:0000313" key="11">
    <source>
        <dbReference type="Proteomes" id="UP000658131"/>
    </source>
</evidence>
<dbReference type="InterPro" id="IPR050535">
    <property type="entry name" value="DNA_Repair-Maintenance_Comp"/>
</dbReference>
<evidence type="ECO:0000256" key="3">
    <source>
        <dbReference type="ARBA" id="ARBA00013365"/>
    </source>
</evidence>
<evidence type="ECO:0000259" key="8">
    <source>
        <dbReference type="Pfam" id="PF00149"/>
    </source>
</evidence>
<comment type="caution">
    <text evidence="10">The sequence shown here is derived from an EMBL/GenBank/DDBJ whole genome shotgun (WGS) entry which is preliminary data.</text>
</comment>
<keyword evidence="7" id="KW-0255">Endonuclease</keyword>
<keyword evidence="7" id="KW-0233">DNA recombination</keyword>
<dbReference type="CDD" id="cd00840">
    <property type="entry name" value="MPP_Mre11_N"/>
    <property type="match status" value="1"/>
</dbReference>
<evidence type="ECO:0000313" key="10">
    <source>
        <dbReference type="EMBL" id="MBC8575348.1"/>
    </source>
</evidence>
<protein>
    <recommendedName>
        <fullName evidence="3 7">Nuclease SbcCD subunit D</fullName>
    </recommendedName>
</protein>
<dbReference type="PANTHER" id="PTHR30337:SF0">
    <property type="entry name" value="NUCLEASE SBCCD SUBUNIT D"/>
    <property type="match status" value="1"/>
</dbReference>
<evidence type="ECO:0000256" key="1">
    <source>
        <dbReference type="ARBA" id="ARBA00010555"/>
    </source>
</evidence>
<evidence type="ECO:0000259" key="9">
    <source>
        <dbReference type="Pfam" id="PF12320"/>
    </source>
</evidence>
<sequence length="383" mass="42699">MKLLHLSDLHLGKRVNEISMLEDQREILTKVLALCGERRPDVVLIAGDIYDRSVPSTEAVGLFDDFLTALCGRGIPCMIVSGNHDSPERLAFAGRILGQRGIFLAGGYGGTVRRVTLEDEYGPADFWLLPFLRPADTRRFFPEREIASYDDAVRAALSAAEADPKRRNVLVAHQFVISGKIEPERSDSELPSVGGIDSVDVSAFDRFDYVALGHLHGPQRIGRDTVRYAGSPLKYSFSELRQKKSAVLVTLERKGQVSIELLPLVPRREMREIRGPLEDLVAPEVAAMADPEDYIRAILTDEEEPAGALERLRAVYPNLMRLEYDNRRTRAAGAFDAATGTEIRDPFSLFAEFYELQNNLPLDGERAQLVRSLFEGLGEEEKA</sequence>
<dbReference type="PANTHER" id="PTHR30337">
    <property type="entry name" value="COMPONENT OF ATP-DEPENDENT DSDNA EXONUCLEASE"/>
    <property type="match status" value="1"/>
</dbReference>
<dbReference type="EMBL" id="JACRTB010000003">
    <property type="protein sequence ID" value="MBC8575348.1"/>
    <property type="molecule type" value="Genomic_DNA"/>
</dbReference>
<proteinExistence type="inferred from homology"/>
<comment type="subunit">
    <text evidence="2 7">Heterodimer of SbcC and SbcD.</text>
</comment>
<keyword evidence="6 7" id="KW-0269">Exonuclease</keyword>
<evidence type="ECO:0000256" key="7">
    <source>
        <dbReference type="RuleBase" id="RU363069"/>
    </source>
</evidence>
<dbReference type="NCBIfam" id="TIGR00619">
    <property type="entry name" value="sbcd"/>
    <property type="match status" value="1"/>
</dbReference>
<dbReference type="Gene3D" id="3.60.21.10">
    <property type="match status" value="1"/>
</dbReference>
<dbReference type="Pfam" id="PF12320">
    <property type="entry name" value="SbcD_C"/>
    <property type="match status" value="1"/>
</dbReference>
<keyword evidence="7" id="KW-0235">DNA replication</keyword>
<comment type="function">
    <text evidence="7">SbcCD cleaves DNA hairpin structures. These structures can inhibit DNA replication and are intermediates in certain DNA recombination reactions. The complex acts as a 3'-&gt;5' double strand exonuclease that can open hairpins. It also has a 5' single-strand endonuclease activity.</text>
</comment>
<keyword evidence="11" id="KW-1185">Reference proteome</keyword>
<dbReference type="Proteomes" id="UP000658131">
    <property type="component" value="Unassembled WGS sequence"/>
</dbReference>
<feature type="domain" description="Calcineurin-like phosphoesterase" evidence="8">
    <location>
        <begin position="1"/>
        <end position="218"/>
    </location>
</feature>
<dbReference type="InterPro" id="IPR041796">
    <property type="entry name" value="Mre11_N"/>
</dbReference>
<dbReference type="InterPro" id="IPR004593">
    <property type="entry name" value="SbcD"/>
</dbReference>
<dbReference type="InterPro" id="IPR004843">
    <property type="entry name" value="Calcineurin-like_PHP"/>
</dbReference>
<keyword evidence="4 7" id="KW-0540">Nuclease</keyword>
<evidence type="ECO:0000256" key="5">
    <source>
        <dbReference type="ARBA" id="ARBA00022801"/>
    </source>
</evidence>
<dbReference type="InterPro" id="IPR026843">
    <property type="entry name" value="SbcD_C"/>
</dbReference>
<accession>A0ABR7NG11</accession>
<evidence type="ECO:0000256" key="4">
    <source>
        <dbReference type="ARBA" id="ARBA00022722"/>
    </source>
</evidence>
<gene>
    <name evidence="7" type="primary">sbcD</name>
    <name evidence="10" type="ORF">H8717_02830</name>
</gene>
<organism evidence="10 11">
    <name type="scientific">Yanshouia hominis</name>
    <dbReference type="NCBI Taxonomy" id="2763673"/>
    <lineage>
        <taxon>Bacteria</taxon>
        <taxon>Bacillati</taxon>
        <taxon>Bacillota</taxon>
        <taxon>Clostridia</taxon>
        <taxon>Eubacteriales</taxon>
        <taxon>Oscillospiraceae</taxon>
        <taxon>Yanshouia</taxon>
    </lineage>
</organism>
<dbReference type="Pfam" id="PF00149">
    <property type="entry name" value="Metallophos"/>
    <property type="match status" value="1"/>
</dbReference>
<feature type="domain" description="Nuclease SbcCD subunit D C-terminal" evidence="9">
    <location>
        <begin position="267"/>
        <end position="357"/>
    </location>
</feature>
<dbReference type="RefSeq" id="WP_262398991.1">
    <property type="nucleotide sequence ID" value="NZ_JACRTB010000003.1"/>
</dbReference>
<evidence type="ECO:0000256" key="2">
    <source>
        <dbReference type="ARBA" id="ARBA00011322"/>
    </source>
</evidence>
<dbReference type="SUPFAM" id="SSF56300">
    <property type="entry name" value="Metallo-dependent phosphatases"/>
    <property type="match status" value="1"/>
</dbReference>
<dbReference type="InterPro" id="IPR029052">
    <property type="entry name" value="Metallo-depent_PP-like"/>
</dbReference>